<dbReference type="RefSeq" id="WP_138363133.1">
    <property type="nucleotide sequence ID" value="NZ_VCHQ01000039.1"/>
</dbReference>
<feature type="domain" description="Tyr recombinase" evidence="2">
    <location>
        <begin position="172"/>
        <end position="403"/>
    </location>
</feature>
<reference evidence="3 4" key="1">
    <citation type="submission" date="2019-05" db="EMBL/GenBank/DDBJ databases">
        <title>Genome sequence of Klebsiella sp strain TOUT106.</title>
        <authorList>
            <person name="Rahi P."/>
            <person name="Chaudhari D."/>
        </authorList>
    </citation>
    <scope>NUCLEOTIDE SEQUENCE [LARGE SCALE GENOMIC DNA]</scope>
    <source>
        <strain evidence="3 4">TOUT106</strain>
    </source>
</reference>
<protein>
    <submittedName>
        <fullName evidence="3">Phage integrase family protein</fullName>
    </submittedName>
</protein>
<name>A0A5R9L9A8_9ENTR</name>
<evidence type="ECO:0000313" key="3">
    <source>
        <dbReference type="EMBL" id="TLV05063.1"/>
    </source>
</evidence>
<accession>A0A5R9L9A8</accession>
<evidence type="ECO:0000313" key="4">
    <source>
        <dbReference type="Proteomes" id="UP000307430"/>
    </source>
</evidence>
<dbReference type="EMBL" id="VCHQ01000039">
    <property type="protein sequence ID" value="TLV05063.1"/>
    <property type="molecule type" value="Genomic_DNA"/>
</dbReference>
<dbReference type="InterPro" id="IPR011010">
    <property type="entry name" value="DNA_brk_join_enz"/>
</dbReference>
<dbReference type="InterPro" id="IPR002104">
    <property type="entry name" value="Integrase_catalytic"/>
</dbReference>
<proteinExistence type="predicted"/>
<dbReference type="PROSITE" id="PS51898">
    <property type="entry name" value="TYR_RECOMBINASE"/>
    <property type="match status" value="1"/>
</dbReference>
<comment type="caution">
    <text evidence="3">The sequence shown here is derived from an EMBL/GenBank/DDBJ whole genome shotgun (WGS) entry which is preliminary data.</text>
</comment>
<dbReference type="SUPFAM" id="SSF56349">
    <property type="entry name" value="DNA breaking-rejoining enzymes"/>
    <property type="match status" value="1"/>
</dbReference>
<dbReference type="Proteomes" id="UP000307430">
    <property type="component" value="Unassembled WGS sequence"/>
</dbReference>
<dbReference type="InterPro" id="IPR013762">
    <property type="entry name" value="Integrase-like_cat_sf"/>
</dbReference>
<organism evidence="3 4">
    <name type="scientific">Klebsiella indica</name>
    <dbReference type="NCBI Taxonomy" id="2582917"/>
    <lineage>
        <taxon>Bacteria</taxon>
        <taxon>Pseudomonadati</taxon>
        <taxon>Pseudomonadota</taxon>
        <taxon>Gammaproteobacteria</taxon>
        <taxon>Enterobacterales</taxon>
        <taxon>Enterobacteriaceae</taxon>
        <taxon>Klebsiella/Raoultella group</taxon>
        <taxon>Klebsiella</taxon>
    </lineage>
</organism>
<keyword evidence="4" id="KW-1185">Reference proteome</keyword>
<dbReference type="GO" id="GO:0003677">
    <property type="term" value="F:DNA binding"/>
    <property type="evidence" value="ECO:0007669"/>
    <property type="project" value="InterPro"/>
</dbReference>
<keyword evidence="1" id="KW-0233">DNA recombination</keyword>
<gene>
    <name evidence="3" type="ORF">FE839_23425</name>
</gene>
<evidence type="ECO:0000256" key="1">
    <source>
        <dbReference type="ARBA" id="ARBA00023172"/>
    </source>
</evidence>
<dbReference type="Gene3D" id="1.10.443.10">
    <property type="entry name" value="Intergrase catalytic core"/>
    <property type="match status" value="1"/>
</dbReference>
<dbReference type="GO" id="GO:0006310">
    <property type="term" value="P:DNA recombination"/>
    <property type="evidence" value="ECO:0007669"/>
    <property type="project" value="UniProtKB-KW"/>
</dbReference>
<dbReference type="AlphaFoldDB" id="A0A5R9L9A8"/>
<evidence type="ECO:0000259" key="2">
    <source>
        <dbReference type="PROSITE" id="PS51898"/>
    </source>
</evidence>
<sequence length="527" mass="60011">MNTRLSKPQAVEQSWPEIEKLITREGKEVDISGDTWRLPYSARDNSTLNFTKITNSEIREAFKDHVADRLKRISTHAGYAAYQDVWREVLRNWGSPVSQVDTESHLIGLFETAINRARSRKRLWVMYRPIQWYIWSADNKPECGFSEIYAQELEALELPGNPKGEAVRMEDPESGPLHKSLELPLLINALKSDEGRSLEYLQQRVVVALSIAFGRNPANLTFLHESDFECLVPGGEDPCYIIRMPRIKKRFVNPRDDLLDEYLDPHFGAMIEQLIEISKLVPLSFADRAFVNPEERPLLINRNGNKSAILSKDIDNVFNLTSSDIARLLSAFVKRHNIISPLTDELMRVTPRRLRYTLATGLAAEGISKRELARILDHTDTQHVNVYFEMAGRIVEHLDKATAKGFSKYLNFFKGRLIDSDEDAVNGERDDKHLTFVDDQNPADQADIGVCGESSVCHLDPPYSCYLCPKFQPYRHAAHEHVLECLLAGRKERLKKYENARLGIQLDEVIAAVAQVAKLCEEGGRNV</sequence>
<dbReference type="GO" id="GO:0015074">
    <property type="term" value="P:DNA integration"/>
    <property type="evidence" value="ECO:0007669"/>
    <property type="project" value="InterPro"/>
</dbReference>